<keyword evidence="2" id="KW-1185">Reference proteome</keyword>
<accession>A0A395GYL9</accession>
<dbReference type="OrthoDB" id="4499133at2759"/>
<dbReference type="GeneID" id="37226982"/>
<gene>
    <name evidence="1" type="ORF">BO80DRAFT_455587</name>
</gene>
<dbReference type="VEuPathDB" id="FungiDB:BO80DRAFT_455587"/>
<organism evidence="1 2">
    <name type="scientific">Aspergillus ibericus CBS 121593</name>
    <dbReference type="NCBI Taxonomy" id="1448316"/>
    <lineage>
        <taxon>Eukaryota</taxon>
        <taxon>Fungi</taxon>
        <taxon>Dikarya</taxon>
        <taxon>Ascomycota</taxon>
        <taxon>Pezizomycotina</taxon>
        <taxon>Eurotiomycetes</taxon>
        <taxon>Eurotiomycetidae</taxon>
        <taxon>Eurotiales</taxon>
        <taxon>Aspergillaceae</taxon>
        <taxon>Aspergillus</taxon>
        <taxon>Aspergillus subgen. Circumdati</taxon>
    </lineage>
</organism>
<dbReference type="EMBL" id="KZ824439">
    <property type="protein sequence ID" value="RAL00691.1"/>
    <property type="molecule type" value="Genomic_DNA"/>
</dbReference>
<protein>
    <submittedName>
        <fullName evidence="1">Uncharacterized protein</fullName>
    </submittedName>
</protein>
<dbReference type="RefSeq" id="XP_025575018.1">
    <property type="nucleotide sequence ID" value="XM_025722117.1"/>
</dbReference>
<sequence>MSAAAEFLHLSTATLRRAPRLGAGMSQITNRPAIPGKLAAISHGKLQREASSQTPDLRRCLGHHDIFRRCVKAAEEDDARFIRETYYEDEPDIPTSMEFEYAPIRTQITKAVKTMRNPRNMDSWARKYMVQKLLRSRNDAGFLQPCLG</sequence>
<evidence type="ECO:0000313" key="1">
    <source>
        <dbReference type="EMBL" id="RAL00691.1"/>
    </source>
</evidence>
<evidence type="ECO:0000313" key="2">
    <source>
        <dbReference type="Proteomes" id="UP000249402"/>
    </source>
</evidence>
<name>A0A395GYL9_9EURO</name>
<dbReference type="AlphaFoldDB" id="A0A395GYL9"/>
<dbReference type="Proteomes" id="UP000249402">
    <property type="component" value="Unassembled WGS sequence"/>
</dbReference>
<proteinExistence type="predicted"/>
<reference evidence="1 2" key="1">
    <citation type="submission" date="2018-02" db="EMBL/GenBank/DDBJ databases">
        <title>The genomes of Aspergillus section Nigri reveals drivers in fungal speciation.</title>
        <authorList>
            <consortium name="DOE Joint Genome Institute"/>
            <person name="Vesth T.C."/>
            <person name="Nybo J."/>
            <person name="Theobald S."/>
            <person name="Brandl J."/>
            <person name="Frisvad J.C."/>
            <person name="Nielsen K.F."/>
            <person name="Lyhne E.K."/>
            <person name="Kogle M.E."/>
            <person name="Kuo A."/>
            <person name="Riley R."/>
            <person name="Clum A."/>
            <person name="Nolan M."/>
            <person name="Lipzen A."/>
            <person name="Salamov A."/>
            <person name="Henrissat B."/>
            <person name="Wiebenga A."/>
            <person name="De vries R.P."/>
            <person name="Grigoriev I.V."/>
            <person name="Mortensen U.H."/>
            <person name="Andersen M.R."/>
            <person name="Baker S.E."/>
        </authorList>
    </citation>
    <scope>NUCLEOTIDE SEQUENCE [LARGE SCALE GENOMIC DNA]</scope>
    <source>
        <strain evidence="1 2">CBS 121593</strain>
    </source>
</reference>